<dbReference type="EMBL" id="JAEACU010000001">
    <property type="protein sequence ID" value="KAH7545419.1"/>
    <property type="molecule type" value="Genomic_DNA"/>
</dbReference>
<dbReference type="GO" id="GO:0016233">
    <property type="term" value="P:telomere capping"/>
    <property type="evidence" value="ECO:0007669"/>
    <property type="project" value="TreeGrafter"/>
</dbReference>
<evidence type="ECO:0000256" key="4">
    <source>
        <dbReference type="ARBA" id="ARBA00023125"/>
    </source>
</evidence>
<evidence type="ECO:0000259" key="5">
    <source>
        <dbReference type="SMART" id="SM00976"/>
    </source>
</evidence>
<sequence>MSASSSTIISIREARQKRLKKKANLAGIVTEFSFPRKSAGTDYVSILKIVDESEMHEELSVHMFSDRIEDLPLVQSYKDFIILYHVMIKEYENRPCAICNKQYSSYALFDVNSNTPNYTPYQASRGFVLLEQDTGYVPRMWQVSRYHDMGAESNTELKLLSLCFLGNSEYIVSMKNLAANQHFDLICKVLHVQEASRNRWMFFVWDGNDAPPLSLDTKYKDSEIPLGIEPVPLARHIICQFPCVGTVLRVTVDQGLKDIGLHFKGIGKWVKFRNIRCEEHSGLWHGLFLPSSRIRFLSENDDSVLQCKRTIDERETMEEGFLPTWSTPLPNLTVVDYPSLPTSTLMDFLTNSEEVAIAGRCIVRVVAICPSVREICQLVGSTEQKIRLTLEDPTARIHAHLCGRELTRFSTCCLSLDVLASKMNELLGVPANCEEEDNAARKPPWIECCLKMTSSQEFFFCGTRLVVQ</sequence>
<protein>
    <recommendedName>
        <fullName evidence="5">Telomeric single stranded DNA binding POT1/Cdc13 domain-containing protein</fullName>
    </recommendedName>
</protein>
<accession>A0A978W0D5</accession>
<keyword evidence="3" id="KW-0779">Telomere</keyword>
<gene>
    <name evidence="6" type="ORF">FEM48_Zijuj01G0091900</name>
</gene>
<comment type="subcellular location">
    <subcellularLocation>
        <location evidence="1">Chromosome</location>
        <location evidence="1">Telomere</location>
    </subcellularLocation>
</comment>
<proteinExistence type="predicted"/>
<keyword evidence="4" id="KW-0238">DNA-binding</keyword>
<dbReference type="InterPro" id="IPR012340">
    <property type="entry name" value="NA-bd_OB-fold"/>
</dbReference>
<dbReference type="InterPro" id="IPR011564">
    <property type="entry name" value="Telomer_end-bd_POT1/Cdc13"/>
</dbReference>
<dbReference type="SMART" id="SM00976">
    <property type="entry name" value="Telo_bind"/>
    <property type="match status" value="1"/>
</dbReference>
<keyword evidence="2" id="KW-0158">Chromosome</keyword>
<organism evidence="6 7">
    <name type="scientific">Ziziphus jujuba var. spinosa</name>
    <dbReference type="NCBI Taxonomy" id="714518"/>
    <lineage>
        <taxon>Eukaryota</taxon>
        <taxon>Viridiplantae</taxon>
        <taxon>Streptophyta</taxon>
        <taxon>Embryophyta</taxon>
        <taxon>Tracheophyta</taxon>
        <taxon>Spermatophyta</taxon>
        <taxon>Magnoliopsida</taxon>
        <taxon>eudicotyledons</taxon>
        <taxon>Gunneridae</taxon>
        <taxon>Pentapetalae</taxon>
        <taxon>rosids</taxon>
        <taxon>fabids</taxon>
        <taxon>Rosales</taxon>
        <taxon>Rhamnaceae</taxon>
        <taxon>Paliureae</taxon>
        <taxon>Ziziphus</taxon>
    </lineage>
</organism>
<dbReference type="InterPro" id="IPR057620">
    <property type="entry name" value="POT1A/B-like_OB"/>
</dbReference>
<dbReference type="GO" id="GO:0098505">
    <property type="term" value="F:G-rich strand telomeric DNA binding"/>
    <property type="evidence" value="ECO:0007669"/>
    <property type="project" value="TreeGrafter"/>
</dbReference>
<dbReference type="GO" id="GO:0010521">
    <property type="term" value="F:telomerase inhibitor activity"/>
    <property type="evidence" value="ECO:0007669"/>
    <property type="project" value="TreeGrafter"/>
</dbReference>
<dbReference type="SUPFAM" id="SSF50249">
    <property type="entry name" value="Nucleic acid-binding proteins"/>
    <property type="match status" value="2"/>
</dbReference>
<name>A0A978W0D5_ZIZJJ</name>
<dbReference type="PANTHER" id="PTHR14513">
    <property type="entry name" value="PROTECTION OF TELOMERES 1"/>
    <property type="match status" value="1"/>
</dbReference>
<dbReference type="AlphaFoldDB" id="A0A978W0D5"/>
<dbReference type="InterPro" id="IPR028389">
    <property type="entry name" value="POT1"/>
</dbReference>
<evidence type="ECO:0000256" key="1">
    <source>
        <dbReference type="ARBA" id="ARBA00004574"/>
    </source>
</evidence>
<reference evidence="6" key="1">
    <citation type="journal article" date="2021" name="Front. Plant Sci.">
        <title>Chromosome-Scale Genome Assembly for Chinese Sour Jujube and Insights Into Its Genome Evolution and Domestication Signature.</title>
        <authorList>
            <person name="Shen L.-Y."/>
            <person name="Luo H."/>
            <person name="Wang X.-L."/>
            <person name="Wang X.-M."/>
            <person name="Qiu X.-J."/>
            <person name="Liu H."/>
            <person name="Zhou S.-S."/>
            <person name="Jia K.-H."/>
            <person name="Nie S."/>
            <person name="Bao Y.-T."/>
            <person name="Zhang R.-G."/>
            <person name="Yun Q.-Z."/>
            <person name="Chai Y.-H."/>
            <person name="Lu J.-Y."/>
            <person name="Li Y."/>
            <person name="Zhao S.-W."/>
            <person name="Mao J.-F."/>
            <person name="Jia S.-G."/>
            <person name="Mao Y.-M."/>
        </authorList>
    </citation>
    <scope>NUCLEOTIDE SEQUENCE</scope>
    <source>
        <strain evidence="6">AT0</strain>
        <tissue evidence="6">Leaf</tissue>
    </source>
</reference>
<feature type="domain" description="Telomeric single stranded DNA binding POT1/Cdc13" evidence="5">
    <location>
        <begin position="8"/>
        <end position="145"/>
    </location>
</feature>
<evidence type="ECO:0000313" key="7">
    <source>
        <dbReference type="Proteomes" id="UP000813462"/>
    </source>
</evidence>
<dbReference type="Pfam" id="PF02765">
    <property type="entry name" value="POT1"/>
    <property type="match status" value="1"/>
</dbReference>
<evidence type="ECO:0000256" key="2">
    <source>
        <dbReference type="ARBA" id="ARBA00022454"/>
    </source>
</evidence>
<dbReference type="Gene3D" id="2.40.50.140">
    <property type="entry name" value="Nucleic acid-binding proteins"/>
    <property type="match status" value="2"/>
</dbReference>
<dbReference type="PANTHER" id="PTHR14513:SF4">
    <property type="entry name" value="PROTECTION OF TELOMERES PROTEIN 1"/>
    <property type="match status" value="1"/>
</dbReference>
<comment type="caution">
    <text evidence="6">The sequence shown here is derived from an EMBL/GenBank/DDBJ whole genome shotgun (WGS) entry which is preliminary data.</text>
</comment>
<dbReference type="Proteomes" id="UP000813462">
    <property type="component" value="Unassembled WGS sequence"/>
</dbReference>
<evidence type="ECO:0000313" key="6">
    <source>
        <dbReference type="EMBL" id="KAH7545419.1"/>
    </source>
</evidence>
<evidence type="ECO:0000256" key="3">
    <source>
        <dbReference type="ARBA" id="ARBA00022895"/>
    </source>
</evidence>
<dbReference type="Pfam" id="PF25507">
    <property type="entry name" value="OB_POT1A"/>
    <property type="match status" value="1"/>
</dbReference>
<dbReference type="GO" id="GO:0000783">
    <property type="term" value="C:nuclear telomere cap complex"/>
    <property type="evidence" value="ECO:0007669"/>
    <property type="project" value="TreeGrafter"/>
</dbReference>
<dbReference type="GO" id="GO:0032210">
    <property type="term" value="P:regulation of telomere maintenance via telomerase"/>
    <property type="evidence" value="ECO:0007669"/>
    <property type="project" value="TreeGrafter"/>
</dbReference>